<keyword evidence="3" id="KW-0863">Zinc-finger</keyword>
<evidence type="ECO:0000256" key="6">
    <source>
        <dbReference type="SAM" id="MobiDB-lite"/>
    </source>
</evidence>
<dbReference type="AlphaFoldDB" id="A0AA88QI30"/>
<evidence type="ECO:0000313" key="7">
    <source>
        <dbReference type="EMBL" id="KAK2971029.1"/>
    </source>
</evidence>
<evidence type="ECO:0000256" key="2">
    <source>
        <dbReference type="ARBA" id="ARBA00022723"/>
    </source>
</evidence>
<reference evidence="7" key="1">
    <citation type="submission" date="2022-12" db="EMBL/GenBank/DDBJ databases">
        <title>Draft genome assemblies for two species of Escallonia (Escalloniales).</title>
        <authorList>
            <person name="Chanderbali A."/>
            <person name="Dervinis C."/>
            <person name="Anghel I."/>
            <person name="Soltis D."/>
            <person name="Soltis P."/>
            <person name="Zapata F."/>
        </authorList>
    </citation>
    <scope>NUCLEOTIDE SEQUENCE</scope>
    <source>
        <strain evidence="7">UCBG92.1500</strain>
        <tissue evidence="7">Leaf</tissue>
    </source>
</reference>
<proteinExistence type="predicted"/>
<dbReference type="InterPro" id="IPR012337">
    <property type="entry name" value="RNaseH-like_sf"/>
</dbReference>
<dbReference type="InterPro" id="IPR052035">
    <property type="entry name" value="ZnF_BED_domain_contain"/>
</dbReference>
<keyword evidence="2" id="KW-0479">Metal-binding</keyword>
<dbReference type="EMBL" id="JAVXUO010002617">
    <property type="protein sequence ID" value="KAK2971029.1"/>
    <property type="molecule type" value="Genomic_DNA"/>
</dbReference>
<dbReference type="PANTHER" id="PTHR46481">
    <property type="entry name" value="ZINC FINGER BED DOMAIN-CONTAINING PROTEIN 4"/>
    <property type="match status" value="1"/>
</dbReference>
<feature type="compositionally biased region" description="Acidic residues" evidence="6">
    <location>
        <begin position="332"/>
        <end position="346"/>
    </location>
</feature>
<dbReference type="PANTHER" id="PTHR46481:SF10">
    <property type="entry name" value="ZINC FINGER BED DOMAIN-CONTAINING PROTEIN 39"/>
    <property type="match status" value="1"/>
</dbReference>
<comment type="subcellular location">
    <subcellularLocation>
        <location evidence="1">Nucleus</location>
    </subcellularLocation>
</comment>
<evidence type="ECO:0000256" key="5">
    <source>
        <dbReference type="ARBA" id="ARBA00023242"/>
    </source>
</evidence>
<dbReference type="Proteomes" id="UP001187471">
    <property type="component" value="Unassembled WGS sequence"/>
</dbReference>
<dbReference type="SUPFAM" id="SSF53098">
    <property type="entry name" value="Ribonuclease H-like"/>
    <property type="match status" value="1"/>
</dbReference>
<comment type="caution">
    <text evidence="7">The sequence shown here is derived from an EMBL/GenBank/DDBJ whole genome shotgun (WGS) entry which is preliminary data.</text>
</comment>
<sequence>KSIASGKSDKSNRTPQPYHVIVKFIGKGDNESDDMKMDENDPDHGNNSCKFFAETEMSRYVDENAFDEEKAYRMMAKFFCSAALPPQMVDDYFHRKMMRVLNPHFHVRASTVGKYCLETYEEEKAKVKQILRSLDGQISLSVDILCYEKRCVYVKEYLCITVHFVDHMWKLKKWILNFSCLWERCDPVEVILETLKDWDIENKISTITTGNEKLFRKRIETIKGVLKEKKELQLDGRLFRVNCCGNIISRMVLCGYKEIDGIIDEVRELCSFGRSLPLWYHTSDHLKQALALEAMGEFSSQDVRDNYRVPSAAEWEKFPEAENFVSDSSSSESEEDDVEEFPENDDGDQKNPI</sequence>
<keyword evidence="8" id="KW-1185">Reference proteome</keyword>
<evidence type="ECO:0000256" key="1">
    <source>
        <dbReference type="ARBA" id="ARBA00004123"/>
    </source>
</evidence>
<dbReference type="GO" id="GO:0008270">
    <property type="term" value="F:zinc ion binding"/>
    <property type="evidence" value="ECO:0007669"/>
    <property type="project" value="UniProtKB-KW"/>
</dbReference>
<gene>
    <name evidence="7" type="ORF">RJ640_025803</name>
</gene>
<evidence type="ECO:0000313" key="8">
    <source>
        <dbReference type="Proteomes" id="UP001187471"/>
    </source>
</evidence>
<name>A0AA88QI30_9ASTE</name>
<feature type="compositionally biased region" description="Low complexity" evidence="6">
    <location>
        <begin position="322"/>
        <end position="331"/>
    </location>
</feature>
<feature type="region of interest" description="Disordered" evidence="6">
    <location>
        <begin position="318"/>
        <end position="353"/>
    </location>
</feature>
<keyword evidence="5" id="KW-0539">Nucleus</keyword>
<keyword evidence="4" id="KW-0862">Zinc</keyword>
<feature type="non-terminal residue" evidence="7">
    <location>
        <position position="1"/>
    </location>
</feature>
<feature type="non-terminal residue" evidence="7">
    <location>
        <position position="353"/>
    </location>
</feature>
<accession>A0AA88QI30</accession>
<organism evidence="7 8">
    <name type="scientific">Escallonia rubra</name>
    <dbReference type="NCBI Taxonomy" id="112253"/>
    <lineage>
        <taxon>Eukaryota</taxon>
        <taxon>Viridiplantae</taxon>
        <taxon>Streptophyta</taxon>
        <taxon>Embryophyta</taxon>
        <taxon>Tracheophyta</taxon>
        <taxon>Spermatophyta</taxon>
        <taxon>Magnoliopsida</taxon>
        <taxon>eudicotyledons</taxon>
        <taxon>Gunneridae</taxon>
        <taxon>Pentapetalae</taxon>
        <taxon>asterids</taxon>
        <taxon>campanulids</taxon>
        <taxon>Escalloniales</taxon>
        <taxon>Escalloniaceae</taxon>
        <taxon>Escallonia</taxon>
    </lineage>
</organism>
<evidence type="ECO:0000256" key="4">
    <source>
        <dbReference type="ARBA" id="ARBA00022833"/>
    </source>
</evidence>
<evidence type="ECO:0000256" key="3">
    <source>
        <dbReference type="ARBA" id="ARBA00022771"/>
    </source>
</evidence>
<protein>
    <submittedName>
        <fullName evidence="7">Uncharacterized protein</fullName>
    </submittedName>
</protein>
<dbReference type="GO" id="GO:0005634">
    <property type="term" value="C:nucleus"/>
    <property type="evidence" value="ECO:0007669"/>
    <property type="project" value="UniProtKB-SubCell"/>
</dbReference>